<protein>
    <submittedName>
        <fullName evidence="1">Uncharacterized protein</fullName>
    </submittedName>
</protein>
<sequence>MLVPGLHEEAKLLVYLMQEKVVQKPDVVDVIDVEPMPHLKKSKQIRPSCPNLGRNIAPQSFYAYIVDTPARLETSALPAVCLHPCSNQQVLYAVITSHTGWDTVYGSG</sequence>
<dbReference type="AlphaFoldDB" id="A0A8H6YSV2"/>
<reference evidence="1" key="1">
    <citation type="submission" date="2020-05" db="EMBL/GenBank/DDBJ databases">
        <title>Mycena genomes resolve the evolution of fungal bioluminescence.</title>
        <authorList>
            <person name="Tsai I.J."/>
        </authorList>
    </citation>
    <scope>NUCLEOTIDE SEQUENCE</scope>
    <source>
        <strain evidence="1">CCC161011</strain>
    </source>
</reference>
<proteinExistence type="predicted"/>
<organism evidence="1 2">
    <name type="scientific">Mycena venus</name>
    <dbReference type="NCBI Taxonomy" id="2733690"/>
    <lineage>
        <taxon>Eukaryota</taxon>
        <taxon>Fungi</taxon>
        <taxon>Dikarya</taxon>
        <taxon>Basidiomycota</taxon>
        <taxon>Agaricomycotina</taxon>
        <taxon>Agaricomycetes</taxon>
        <taxon>Agaricomycetidae</taxon>
        <taxon>Agaricales</taxon>
        <taxon>Marasmiineae</taxon>
        <taxon>Mycenaceae</taxon>
        <taxon>Mycena</taxon>
    </lineage>
</organism>
<accession>A0A8H6YSV2</accession>
<evidence type="ECO:0000313" key="2">
    <source>
        <dbReference type="Proteomes" id="UP000620124"/>
    </source>
</evidence>
<comment type="caution">
    <text evidence="1">The sequence shown here is derived from an EMBL/GenBank/DDBJ whole genome shotgun (WGS) entry which is preliminary data.</text>
</comment>
<dbReference type="Proteomes" id="UP000620124">
    <property type="component" value="Unassembled WGS sequence"/>
</dbReference>
<name>A0A8H6YSV2_9AGAR</name>
<keyword evidence="2" id="KW-1185">Reference proteome</keyword>
<evidence type="ECO:0000313" key="1">
    <source>
        <dbReference type="EMBL" id="KAF7365678.1"/>
    </source>
</evidence>
<dbReference type="EMBL" id="JACAZI010000003">
    <property type="protein sequence ID" value="KAF7365678.1"/>
    <property type="molecule type" value="Genomic_DNA"/>
</dbReference>
<gene>
    <name evidence="1" type="ORF">MVEN_00441500</name>
</gene>